<dbReference type="Gene3D" id="3.90.420.10">
    <property type="entry name" value="Oxidoreductase, molybdopterin-binding domain"/>
    <property type="match status" value="1"/>
</dbReference>
<feature type="transmembrane region" description="Helical" evidence="2">
    <location>
        <begin position="253"/>
        <end position="271"/>
    </location>
</feature>
<dbReference type="InterPro" id="IPR008335">
    <property type="entry name" value="Mopterin_OxRdtase_euk"/>
</dbReference>
<accession>A0A941D4T0</accession>
<keyword evidence="2" id="KW-1133">Transmembrane helix</keyword>
<evidence type="ECO:0000256" key="2">
    <source>
        <dbReference type="SAM" id="Phobius"/>
    </source>
</evidence>
<feature type="transmembrane region" description="Helical" evidence="2">
    <location>
        <begin position="123"/>
        <end position="143"/>
    </location>
</feature>
<dbReference type="InterPro" id="IPR036374">
    <property type="entry name" value="OxRdtase_Mopterin-bd_sf"/>
</dbReference>
<dbReference type="Pfam" id="PF00174">
    <property type="entry name" value="Oxidored_molyb"/>
    <property type="match status" value="1"/>
</dbReference>
<keyword evidence="5" id="KW-1185">Reference proteome</keyword>
<evidence type="ECO:0000259" key="3">
    <source>
        <dbReference type="Pfam" id="PF00174"/>
    </source>
</evidence>
<name>A0A941D4T0_9MICO</name>
<reference evidence="4" key="1">
    <citation type="submission" date="2021-04" db="EMBL/GenBank/DDBJ databases">
        <title>Phycicoccus avicenniae sp. nov., a novel endophytic actinomycetes isolated from branch of Avicennia mariana.</title>
        <authorList>
            <person name="Tuo L."/>
        </authorList>
    </citation>
    <scope>NUCLEOTIDE SEQUENCE</scope>
    <source>
        <strain evidence="4">BSK3Z-2</strain>
    </source>
</reference>
<keyword evidence="2" id="KW-0472">Membrane</keyword>
<proteinExistence type="predicted"/>
<gene>
    <name evidence="4" type="ORF">KC207_01135</name>
</gene>
<dbReference type="AlphaFoldDB" id="A0A941D4T0"/>
<protein>
    <submittedName>
        <fullName evidence="4">Molybdopterin-dependent oxidoreductase</fullName>
    </submittedName>
</protein>
<evidence type="ECO:0000313" key="4">
    <source>
        <dbReference type="EMBL" id="MBR7741895.1"/>
    </source>
</evidence>
<feature type="domain" description="Oxidoreductase molybdopterin-binding" evidence="3">
    <location>
        <begin position="313"/>
        <end position="443"/>
    </location>
</feature>
<organism evidence="4 5">
    <name type="scientific">Phycicoccus avicenniae</name>
    <dbReference type="NCBI Taxonomy" id="2828860"/>
    <lineage>
        <taxon>Bacteria</taxon>
        <taxon>Bacillati</taxon>
        <taxon>Actinomycetota</taxon>
        <taxon>Actinomycetes</taxon>
        <taxon>Micrococcales</taxon>
        <taxon>Intrasporangiaceae</taxon>
        <taxon>Phycicoccus</taxon>
    </lineage>
</organism>
<feature type="compositionally biased region" description="Low complexity" evidence="1">
    <location>
        <begin position="15"/>
        <end position="24"/>
    </location>
</feature>
<dbReference type="GO" id="GO:0016491">
    <property type="term" value="F:oxidoreductase activity"/>
    <property type="evidence" value="ECO:0007669"/>
    <property type="project" value="InterPro"/>
</dbReference>
<dbReference type="EMBL" id="JAGSNF010000001">
    <property type="protein sequence ID" value="MBR7741895.1"/>
    <property type="molecule type" value="Genomic_DNA"/>
</dbReference>
<comment type="caution">
    <text evidence="4">The sequence shown here is derived from an EMBL/GenBank/DDBJ whole genome shotgun (WGS) entry which is preliminary data.</text>
</comment>
<dbReference type="PROSITE" id="PS51257">
    <property type="entry name" value="PROKAR_LIPOPROTEIN"/>
    <property type="match status" value="1"/>
</dbReference>
<feature type="transmembrane region" description="Helical" evidence="2">
    <location>
        <begin position="164"/>
        <end position="185"/>
    </location>
</feature>
<feature type="transmembrane region" description="Helical" evidence="2">
    <location>
        <begin position="191"/>
        <end position="215"/>
    </location>
</feature>
<dbReference type="SUPFAM" id="SSF56524">
    <property type="entry name" value="Oxidoreductase molybdopterin-binding domain"/>
    <property type="match status" value="1"/>
</dbReference>
<sequence length="444" mass="46781">MRPSCQVGCPPGPSVPSVTGCSPTRSARRPPTSASGRCDGAPRSTLGPSTDPDVRSTVRTAPPRESDFTSRLRSPAVASRVGVALGVCFALAFVTGVVSHWAQAQTWWIPYPTAPAWGYRVTQGLHTLSGIACIPLLLVKLWTVFPRLFQAMARPTTRTGLLQLLERASIAVLVAAAIFQLVTGLANAAQWYPWGFGFIVTHYAMAWVAIGALLVHVAVKLPVIRAALGADVESGALDRPGTAPRSAGLTRRGLLTTTWVAAVVAVLASAGNTVTPLRRVSGLAVRDGEGPQGVPVNKSAESAGVTETARDPGFRFAVVGADRTVELSRAELEAMPQTSATLPIACVEGWSASGEWSGVRVRDLLDLAGVPAGTDVAVQSLQQGGVYTRTTLQGSFADHPDTLLALRLNGEDLDIDHGFPCRVIAPNRPGVLQTKWVRSIEVQA</sequence>
<dbReference type="Proteomes" id="UP000677016">
    <property type="component" value="Unassembled WGS sequence"/>
</dbReference>
<evidence type="ECO:0000313" key="5">
    <source>
        <dbReference type="Proteomes" id="UP000677016"/>
    </source>
</evidence>
<dbReference type="PANTHER" id="PTHR43032">
    <property type="entry name" value="PROTEIN-METHIONINE-SULFOXIDE REDUCTASE"/>
    <property type="match status" value="1"/>
</dbReference>
<evidence type="ECO:0000256" key="1">
    <source>
        <dbReference type="SAM" id="MobiDB-lite"/>
    </source>
</evidence>
<keyword evidence="2" id="KW-0812">Transmembrane</keyword>
<feature type="compositionally biased region" description="Basic and acidic residues" evidence="1">
    <location>
        <begin position="52"/>
        <end position="70"/>
    </location>
</feature>
<feature type="transmembrane region" description="Helical" evidence="2">
    <location>
        <begin position="81"/>
        <end position="103"/>
    </location>
</feature>
<feature type="region of interest" description="Disordered" evidence="1">
    <location>
        <begin position="286"/>
        <end position="305"/>
    </location>
</feature>
<feature type="region of interest" description="Disordered" evidence="1">
    <location>
        <begin position="1"/>
        <end position="71"/>
    </location>
</feature>
<dbReference type="InterPro" id="IPR000572">
    <property type="entry name" value="OxRdtase_Mopterin-bd_dom"/>
</dbReference>
<dbReference type="PRINTS" id="PR00407">
    <property type="entry name" value="EUMOPTERIN"/>
</dbReference>
<dbReference type="PANTHER" id="PTHR43032:SF2">
    <property type="entry name" value="BLL0505 PROTEIN"/>
    <property type="match status" value="1"/>
</dbReference>
<dbReference type="CDD" id="cd00321">
    <property type="entry name" value="SO_family_Moco"/>
    <property type="match status" value="1"/>
</dbReference>